<accession>A0ABX8BF79</accession>
<sequence>MTCDWQCAQLLVYRWTRLGLALLAILFLVTNDAAVAQRRKPPRRPAPQPVSPMVGKDVRIMRTDGLEIVGKLVKLDLQGVTYLNAGGEQATIALKSISVLTFGEPIKRIDKRFVNDARQALDALGRVNTLVNGNPTFSQYDALVIDARVAVEAFLSKYDDYDDQSDFFDDVRGVLRSYELVRPLWATMQGADRRISLAESAPELAPILRMYPNLRATEYNQNGRYPTDKVIAYVWNRTAQRLRGVRAQLDQLASKAG</sequence>
<name>A0ABX8BF79_9BACT</name>
<evidence type="ECO:0000313" key="1">
    <source>
        <dbReference type="EMBL" id="QUW04570.1"/>
    </source>
</evidence>
<evidence type="ECO:0008006" key="3">
    <source>
        <dbReference type="Google" id="ProtNLM"/>
    </source>
</evidence>
<dbReference type="RefSeq" id="WP_211430459.1">
    <property type="nucleotide sequence ID" value="NZ_CP072649.1"/>
</dbReference>
<keyword evidence="2" id="KW-1185">Reference proteome</keyword>
<protein>
    <recommendedName>
        <fullName evidence="3">DUF3014 domain-containing protein</fullName>
    </recommendedName>
</protein>
<gene>
    <name evidence="1" type="ORF">J8C06_12365</name>
</gene>
<reference evidence="1 2" key="1">
    <citation type="submission" date="2021-03" db="EMBL/GenBank/DDBJ databases">
        <title>Genomic and phenotypic characterization of Chloracidobacterium isolates provides evidence for multiple species.</title>
        <authorList>
            <person name="Saini M.K."/>
            <person name="Costas A.M.G."/>
            <person name="Tank M."/>
            <person name="Bryant D.A."/>
        </authorList>
    </citation>
    <scope>NUCLEOTIDE SEQUENCE [LARGE SCALE GENOMIC DNA]</scope>
    <source>
        <strain evidence="1 2">BV2-C</strain>
    </source>
</reference>
<evidence type="ECO:0000313" key="2">
    <source>
        <dbReference type="Proteomes" id="UP000676506"/>
    </source>
</evidence>
<proteinExistence type="predicted"/>
<organism evidence="1 2">
    <name type="scientific">Chloracidobacterium validum</name>
    <dbReference type="NCBI Taxonomy" id="2821543"/>
    <lineage>
        <taxon>Bacteria</taxon>
        <taxon>Pseudomonadati</taxon>
        <taxon>Acidobacteriota</taxon>
        <taxon>Terriglobia</taxon>
        <taxon>Terriglobales</taxon>
        <taxon>Acidobacteriaceae</taxon>
        <taxon>Chloracidobacterium</taxon>
    </lineage>
</organism>
<dbReference type="EMBL" id="CP072649">
    <property type="protein sequence ID" value="QUW04570.1"/>
    <property type="molecule type" value="Genomic_DNA"/>
</dbReference>
<dbReference type="Proteomes" id="UP000676506">
    <property type="component" value="Chromosome 2"/>
</dbReference>